<dbReference type="AlphaFoldDB" id="A0AA38G0W3"/>
<name>A0AA38G0W3_TAXCH</name>
<dbReference type="EMBL" id="JAHRHJ020000005">
    <property type="protein sequence ID" value="KAH9313680.1"/>
    <property type="molecule type" value="Genomic_DNA"/>
</dbReference>
<evidence type="ECO:0008006" key="3">
    <source>
        <dbReference type="Google" id="ProtNLM"/>
    </source>
</evidence>
<dbReference type="Gene3D" id="3.90.1300.10">
    <property type="entry name" value="Amidase signature (AS) domain"/>
    <property type="match status" value="2"/>
</dbReference>
<comment type="caution">
    <text evidence="1">The sequence shown here is derived from an EMBL/GenBank/DDBJ whole genome shotgun (WGS) entry which is preliminary data.</text>
</comment>
<feature type="non-terminal residue" evidence="1">
    <location>
        <position position="197"/>
    </location>
</feature>
<dbReference type="Proteomes" id="UP000824469">
    <property type="component" value="Unassembled WGS sequence"/>
</dbReference>
<dbReference type="PANTHER" id="PTHR42678">
    <property type="entry name" value="AMIDASE"/>
    <property type="match status" value="1"/>
</dbReference>
<feature type="non-terminal residue" evidence="1">
    <location>
        <position position="1"/>
    </location>
</feature>
<proteinExistence type="predicted"/>
<organism evidence="1 2">
    <name type="scientific">Taxus chinensis</name>
    <name type="common">Chinese yew</name>
    <name type="synonym">Taxus wallichiana var. chinensis</name>
    <dbReference type="NCBI Taxonomy" id="29808"/>
    <lineage>
        <taxon>Eukaryota</taxon>
        <taxon>Viridiplantae</taxon>
        <taxon>Streptophyta</taxon>
        <taxon>Embryophyta</taxon>
        <taxon>Tracheophyta</taxon>
        <taxon>Spermatophyta</taxon>
        <taxon>Pinopsida</taxon>
        <taxon>Pinidae</taxon>
        <taxon>Conifers II</taxon>
        <taxon>Cupressales</taxon>
        <taxon>Taxaceae</taxon>
        <taxon>Taxus</taxon>
    </lineage>
</organism>
<dbReference type="SUPFAM" id="SSF75304">
    <property type="entry name" value="Amidase signature (AS) enzymes"/>
    <property type="match status" value="1"/>
</dbReference>
<dbReference type="PANTHER" id="PTHR42678:SF34">
    <property type="entry name" value="OS04G0183300 PROTEIN"/>
    <property type="match status" value="1"/>
</dbReference>
<sequence length="197" mass="21612">PICRTVTDAVYLLDEIVGYDVRDHRATKNAARFIPKGGYKQFLRTDGLRGKRLGIVRDPNLSPGSHGAISFEKHLATMRQKGATLVENHIFSNFLNISTVAEEIVLAYEFKRDLNIYLSELLQSPVHTLADIISFNTQHAMEISSVLAIAGYPGISVPAGYDTAGVPFGINFGGGRGSEPTLIEISYAFEQATKVRK</sequence>
<keyword evidence="2" id="KW-1185">Reference proteome</keyword>
<dbReference type="InterPro" id="IPR036928">
    <property type="entry name" value="AS_sf"/>
</dbReference>
<evidence type="ECO:0000313" key="2">
    <source>
        <dbReference type="Proteomes" id="UP000824469"/>
    </source>
</evidence>
<evidence type="ECO:0000313" key="1">
    <source>
        <dbReference type="EMBL" id="KAH9313680.1"/>
    </source>
</evidence>
<accession>A0AA38G0W3</accession>
<dbReference type="OMA" id="FEFNISK"/>
<gene>
    <name evidence="1" type="ORF">KI387_022307</name>
</gene>
<reference evidence="1 2" key="1">
    <citation type="journal article" date="2021" name="Nat. Plants">
        <title>The Taxus genome provides insights into paclitaxel biosynthesis.</title>
        <authorList>
            <person name="Xiong X."/>
            <person name="Gou J."/>
            <person name="Liao Q."/>
            <person name="Li Y."/>
            <person name="Zhou Q."/>
            <person name="Bi G."/>
            <person name="Li C."/>
            <person name="Du R."/>
            <person name="Wang X."/>
            <person name="Sun T."/>
            <person name="Guo L."/>
            <person name="Liang H."/>
            <person name="Lu P."/>
            <person name="Wu Y."/>
            <person name="Zhang Z."/>
            <person name="Ro D.K."/>
            <person name="Shang Y."/>
            <person name="Huang S."/>
            <person name="Yan J."/>
        </authorList>
    </citation>
    <scope>NUCLEOTIDE SEQUENCE [LARGE SCALE GENOMIC DNA]</scope>
    <source>
        <strain evidence="1">Ta-2019</strain>
    </source>
</reference>
<protein>
    <recommendedName>
        <fullName evidence="3">Amidase</fullName>
    </recommendedName>
</protein>